<proteinExistence type="predicted"/>
<accession>A0ABV7HM57</accession>
<gene>
    <name evidence="1" type="ORF">ACFOEB_01340</name>
</gene>
<dbReference type="Pfam" id="PF12897">
    <property type="entry name" value="Asp_aminotransf"/>
    <property type="match status" value="1"/>
</dbReference>
<evidence type="ECO:0000313" key="1">
    <source>
        <dbReference type="EMBL" id="MFC3153834.1"/>
    </source>
</evidence>
<sequence length="426" mass="45719">MQLDQATVEQLREWEAELAGQYQTIVAKQLNLDVTRGKPSAEQLSLSDTLDGFLEGNYQTDNGTDTRNYGGIDGIAEAKRLGSDLMGVPASHILVGGNASLTLMYQTVLTAYQFGLTGPESAWKNIDKPKVICPVPGYDRHFTVCEQLGIEMITAPMTATGPDMDAVEALIKADSSIRGMWCVPKYSNPTGVVYSDETVDRIAQLGNIAHADFRVFWDNAYAVHDLNSDAPQLASVFDACAKHGTDNTVIQFASTSKITHAGAGVAFMAASDANLAGIKKFLGAATIGPDKVNQLRHAHFLPNRDVLMSHMQKHAELLQPRFDAVLTALDSAFTGTGLGSWETPQGGYFVSFDTRPGCAKETVRLAAEAGVKLTPAGATFPYGQDPNDCNIRIAPSVPSVDEVVGAMEVFVTCVKLASVRQALSKQ</sequence>
<keyword evidence="1" id="KW-0032">Aminotransferase</keyword>
<dbReference type="InterPro" id="IPR024551">
    <property type="entry name" value="AspAT_Ic"/>
</dbReference>
<keyword evidence="2" id="KW-1185">Reference proteome</keyword>
<keyword evidence="1" id="KW-0808">Transferase</keyword>
<dbReference type="Proteomes" id="UP001595548">
    <property type="component" value="Unassembled WGS sequence"/>
</dbReference>
<dbReference type="EMBL" id="JBHRTL010000001">
    <property type="protein sequence ID" value="MFC3153834.1"/>
    <property type="molecule type" value="Genomic_DNA"/>
</dbReference>
<dbReference type="SUPFAM" id="SSF53383">
    <property type="entry name" value="PLP-dependent transferases"/>
    <property type="match status" value="1"/>
</dbReference>
<reference evidence="2" key="1">
    <citation type="journal article" date="2019" name="Int. J. Syst. Evol. Microbiol.">
        <title>The Global Catalogue of Microorganisms (GCM) 10K type strain sequencing project: providing services to taxonomists for standard genome sequencing and annotation.</title>
        <authorList>
            <consortium name="The Broad Institute Genomics Platform"/>
            <consortium name="The Broad Institute Genome Sequencing Center for Infectious Disease"/>
            <person name="Wu L."/>
            <person name="Ma J."/>
        </authorList>
    </citation>
    <scope>NUCLEOTIDE SEQUENCE [LARGE SCALE GENOMIC DNA]</scope>
    <source>
        <strain evidence="2">KCTC 52141</strain>
    </source>
</reference>
<dbReference type="InterPro" id="IPR015421">
    <property type="entry name" value="PyrdxlP-dep_Trfase_major"/>
</dbReference>
<evidence type="ECO:0000313" key="2">
    <source>
        <dbReference type="Proteomes" id="UP001595548"/>
    </source>
</evidence>
<dbReference type="InterPro" id="IPR015424">
    <property type="entry name" value="PyrdxlP-dep_Trfase"/>
</dbReference>
<organism evidence="1 2">
    <name type="scientific">Gilvimarinus japonicus</name>
    <dbReference type="NCBI Taxonomy" id="1796469"/>
    <lineage>
        <taxon>Bacteria</taxon>
        <taxon>Pseudomonadati</taxon>
        <taxon>Pseudomonadota</taxon>
        <taxon>Gammaproteobacteria</taxon>
        <taxon>Cellvibrionales</taxon>
        <taxon>Cellvibrionaceae</taxon>
        <taxon>Gilvimarinus</taxon>
    </lineage>
</organism>
<dbReference type="PANTHER" id="PTHR43799">
    <property type="entry name" value="AMINOTRANSFERASE, PUTATIVE-RELATED"/>
    <property type="match status" value="1"/>
</dbReference>
<comment type="caution">
    <text evidence="1">The sequence shown here is derived from an EMBL/GenBank/DDBJ whole genome shotgun (WGS) entry which is preliminary data.</text>
</comment>
<protein>
    <submittedName>
        <fullName evidence="1">Aminotransferase class I/II-fold pyridoxal phosphate-dependent enzyme</fullName>
    </submittedName>
</protein>
<dbReference type="GO" id="GO:0008483">
    <property type="term" value="F:transaminase activity"/>
    <property type="evidence" value="ECO:0007669"/>
    <property type="project" value="UniProtKB-KW"/>
</dbReference>
<dbReference type="RefSeq" id="WP_382413824.1">
    <property type="nucleotide sequence ID" value="NZ_AP031500.1"/>
</dbReference>
<dbReference type="PANTHER" id="PTHR43799:SF1">
    <property type="entry name" value="ASPARTATE AMINOTRANSFERASE"/>
    <property type="match status" value="1"/>
</dbReference>
<dbReference type="InterPro" id="IPR015422">
    <property type="entry name" value="PyrdxlP-dep_Trfase_small"/>
</dbReference>
<dbReference type="CDD" id="cd00609">
    <property type="entry name" value="AAT_like"/>
    <property type="match status" value="1"/>
</dbReference>
<dbReference type="Gene3D" id="3.40.640.10">
    <property type="entry name" value="Type I PLP-dependent aspartate aminotransferase-like (Major domain)"/>
    <property type="match status" value="1"/>
</dbReference>
<dbReference type="Gene3D" id="3.90.1150.10">
    <property type="entry name" value="Aspartate Aminotransferase, domain 1"/>
    <property type="match status" value="1"/>
</dbReference>
<name>A0ABV7HM57_9GAMM</name>